<sequence length="104" mass="12095">MKAPHKHAELIKAWADGEEIQELVISRYTLGKMFLSESTWIDTKNPKWNEDWRYRIKPVPDVVVLTYIDMNDGVHLRQSNAMPANVKFVFDGHTKTIKDAKVIK</sequence>
<name>A0A6J5KK72_9CAUD</name>
<organism evidence="1">
    <name type="scientific">uncultured Caudovirales phage</name>
    <dbReference type="NCBI Taxonomy" id="2100421"/>
    <lineage>
        <taxon>Viruses</taxon>
        <taxon>Duplodnaviria</taxon>
        <taxon>Heunggongvirae</taxon>
        <taxon>Uroviricota</taxon>
        <taxon>Caudoviricetes</taxon>
        <taxon>Peduoviridae</taxon>
        <taxon>Maltschvirus</taxon>
        <taxon>Maltschvirus maltsch</taxon>
    </lineage>
</organism>
<reference evidence="1" key="1">
    <citation type="submission" date="2020-04" db="EMBL/GenBank/DDBJ databases">
        <authorList>
            <person name="Chiriac C."/>
            <person name="Salcher M."/>
            <person name="Ghai R."/>
            <person name="Kavagutti S V."/>
        </authorList>
    </citation>
    <scope>NUCLEOTIDE SEQUENCE</scope>
</reference>
<protein>
    <recommendedName>
        <fullName evidence="2">C2 domain-containing protein</fullName>
    </recommendedName>
</protein>
<gene>
    <name evidence="1" type="ORF">UFOVP13_18</name>
</gene>
<proteinExistence type="predicted"/>
<evidence type="ECO:0000313" key="1">
    <source>
        <dbReference type="EMBL" id="CAB4121317.1"/>
    </source>
</evidence>
<dbReference type="EMBL" id="LR796145">
    <property type="protein sequence ID" value="CAB4121317.1"/>
    <property type="molecule type" value="Genomic_DNA"/>
</dbReference>
<accession>A0A6J5KK72</accession>
<evidence type="ECO:0008006" key="2">
    <source>
        <dbReference type="Google" id="ProtNLM"/>
    </source>
</evidence>